<dbReference type="InterPro" id="IPR015163">
    <property type="entry name" value="Cdc6_C"/>
</dbReference>
<gene>
    <name evidence="10" type="ORF">TSAR_011724</name>
</gene>
<dbReference type="CDD" id="cd08768">
    <property type="entry name" value="Cdc6_C"/>
    <property type="match status" value="1"/>
</dbReference>
<dbReference type="Gene3D" id="3.40.50.300">
    <property type="entry name" value="P-loop containing nucleotide triphosphate hydrolases"/>
    <property type="match status" value="1"/>
</dbReference>
<dbReference type="Pfam" id="PF09079">
    <property type="entry name" value="WHD_Cdc6"/>
    <property type="match status" value="1"/>
</dbReference>
<dbReference type="InterPro" id="IPR050311">
    <property type="entry name" value="ORC1/CDC6"/>
</dbReference>
<dbReference type="GO" id="GO:0016887">
    <property type="term" value="F:ATP hydrolysis activity"/>
    <property type="evidence" value="ECO:0007669"/>
    <property type="project" value="InterPro"/>
</dbReference>
<dbReference type="FunFam" id="1.10.10.10:FF:000265">
    <property type="entry name" value="Cell division control protein"/>
    <property type="match status" value="1"/>
</dbReference>
<evidence type="ECO:0000313" key="10">
    <source>
        <dbReference type="EMBL" id="OXU28213.1"/>
    </source>
</evidence>
<feature type="domain" description="Cdc6 C-terminal" evidence="9">
    <location>
        <begin position="440"/>
        <end position="520"/>
    </location>
</feature>
<dbReference type="PANTHER" id="PTHR10763:SF26">
    <property type="entry name" value="CELL DIVISION CONTROL PROTEIN 6 HOMOLOG"/>
    <property type="match status" value="1"/>
</dbReference>
<keyword evidence="6" id="KW-0131">Cell cycle</keyword>
<dbReference type="InterPro" id="IPR016314">
    <property type="entry name" value="Cdc6/18"/>
</dbReference>
<dbReference type="Pfam" id="PF22606">
    <property type="entry name" value="Cdc6-ORC-like_ATPase_lid"/>
    <property type="match status" value="1"/>
</dbReference>
<evidence type="ECO:0000313" key="11">
    <source>
        <dbReference type="Proteomes" id="UP000215335"/>
    </source>
</evidence>
<dbReference type="GO" id="GO:0051301">
    <property type="term" value="P:cell division"/>
    <property type="evidence" value="ECO:0007669"/>
    <property type="project" value="UniProtKB-UniRule"/>
</dbReference>
<accession>A0A232FCK5</accession>
<dbReference type="GO" id="GO:0005634">
    <property type="term" value="C:nucleus"/>
    <property type="evidence" value="ECO:0007669"/>
    <property type="project" value="UniProtKB-SubCell"/>
</dbReference>
<dbReference type="GO" id="GO:0003688">
    <property type="term" value="F:DNA replication origin binding"/>
    <property type="evidence" value="ECO:0007669"/>
    <property type="project" value="TreeGrafter"/>
</dbReference>
<dbReference type="InterPro" id="IPR054425">
    <property type="entry name" value="Cdc6_ORC1-like_ATPase_lid"/>
</dbReference>
<keyword evidence="11" id="KW-1185">Reference proteome</keyword>
<dbReference type="InterPro" id="IPR049945">
    <property type="entry name" value="AAA_22"/>
</dbReference>
<comment type="function">
    <text evidence="7">Involved in the initiation of DNA replication. Also participates in checkpoint controls that ensure DNA replication is completed before mitosis is initiated.</text>
</comment>
<dbReference type="FunFam" id="3.40.50.300:FF:000547">
    <property type="entry name" value="Cell division control protein"/>
    <property type="match status" value="1"/>
</dbReference>
<dbReference type="EMBL" id="NNAY01000461">
    <property type="protein sequence ID" value="OXU28213.1"/>
    <property type="molecule type" value="Genomic_DNA"/>
</dbReference>
<dbReference type="Gene3D" id="1.10.10.10">
    <property type="entry name" value="Winged helix-like DNA-binding domain superfamily/Winged helix DNA-binding domain"/>
    <property type="match status" value="1"/>
</dbReference>
<organism evidence="10 11">
    <name type="scientific">Trichomalopsis sarcophagae</name>
    <dbReference type="NCBI Taxonomy" id="543379"/>
    <lineage>
        <taxon>Eukaryota</taxon>
        <taxon>Metazoa</taxon>
        <taxon>Ecdysozoa</taxon>
        <taxon>Arthropoda</taxon>
        <taxon>Hexapoda</taxon>
        <taxon>Insecta</taxon>
        <taxon>Pterygota</taxon>
        <taxon>Neoptera</taxon>
        <taxon>Endopterygota</taxon>
        <taxon>Hymenoptera</taxon>
        <taxon>Apocrita</taxon>
        <taxon>Proctotrupomorpha</taxon>
        <taxon>Chalcidoidea</taxon>
        <taxon>Pteromalidae</taxon>
        <taxon>Pteromalinae</taxon>
        <taxon>Trichomalopsis</taxon>
    </lineage>
</organism>
<sequence>MSLQTTLPFTIRKKSFYGNKGDTPSLDFSNASLGNTPTRRYTPTVKKMVDISSESESDSDAENVVNENNNITKTPKRRRDKNEAKEENGSTPPKQVKTLSPTTPSTLLGQLSLISPEKQDKLAPKKLFPSSKYSEARKALHSALPENLVGREAELCKLEEYIQFHLDNEMSGSLYVSGPPGTGKTASLSKIMLKPKFKKAFQIVYVNCTTMKSATTIYSKIIQELGLKTTKSARGSKTAIEKYLAQSHKMLLLVLDEMDQLETKNQAVLYSIFEWPSIPKSKLVLVGLANALNLTDTILPRLQARCELKPTLLHFQSYTKQQIMDIITERLREANVLDIFTGTAMQLLAGKVAAVSGDIRRALDIGRRVVEIAESQKMMQVLQPTNENDANPDSASTAESANEKPVDFKEVRSVLNNVYGGSENADSEENSFPMQQKILLCSLMLILNKSKNKDINLGKLHQVYRKVCMKRNLQVLDMSEFVSLCSLIETRGILRLMMKKEARLSKVSLQWDQEVLTAALQDKALTSEIISDVTCLTN</sequence>
<dbReference type="Pfam" id="PF13401">
    <property type="entry name" value="AAA_22"/>
    <property type="match status" value="1"/>
</dbReference>
<comment type="similarity">
    <text evidence="2 7">Belongs to the CDC6/cdc18 family.</text>
</comment>
<feature type="region of interest" description="Disordered" evidence="8">
    <location>
        <begin position="15"/>
        <end position="107"/>
    </location>
</feature>
<feature type="compositionally biased region" description="Polar residues" evidence="8">
    <location>
        <begin position="26"/>
        <end position="41"/>
    </location>
</feature>
<evidence type="ECO:0000256" key="6">
    <source>
        <dbReference type="ARBA" id="ARBA00023306"/>
    </source>
</evidence>
<evidence type="ECO:0000256" key="3">
    <source>
        <dbReference type="ARBA" id="ARBA00022618"/>
    </source>
</evidence>
<keyword evidence="4" id="KW-0235">DNA replication</keyword>
<evidence type="ECO:0000256" key="8">
    <source>
        <dbReference type="SAM" id="MobiDB-lite"/>
    </source>
</evidence>
<dbReference type="CDD" id="cd00009">
    <property type="entry name" value="AAA"/>
    <property type="match status" value="1"/>
</dbReference>
<dbReference type="SUPFAM" id="SSF52540">
    <property type="entry name" value="P-loop containing nucleoside triphosphate hydrolases"/>
    <property type="match status" value="1"/>
</dbReference>
<comment type="caution">
    <text evidence="10">The sequence shown here is derived from an EMBL/GenBank/DDBJ whole genome shotgun (WGS) entry which is preliminary data.</text>
</comment>
<dbReference type="Gene3D" id="1.10.8.60">
    <property type="match status" value="1"/>
</dbReference>
<dbReference type="STRING" id="543379.A0A232FCK5"/>
<keyword evidence="3" id="KW-0132">Cell division</keyword>
<protein>
    <recommendedName>
        <fullName evidence="7">Cell division control protein</fullName>
    </recommendedName>
</protein>
<proteinExistence type="inferred from homology"/>
<feature type="compositionally biased region" description="Low complexity" evidence="8">
    <location>
        <begin position="98"/>
        <end position="107"/>
    </location>
</feature>
<keyword evidence="5 7" id="KW-0539">Nucleus</keyword>
<evidence type="ECO:0000256" key="4">
    <source>
        <dbReference type="ARBA" id="ARBA00022705"/>
    </source>
</evidence>
<dbReference type="SUPFAM" id="SSF46785">
    <property type="entry name" value="Winged helix' DNA-binding domain"/>
    <property type="match status" value="1"/>
</dbReference>
<evidence type="ECO:0000256" key="5">
    <source>
        <dbReference type="ARBA" id="ARBA00023242"/>
    </source>
</evidence>
<dbReference type="Proteomes" id="UP000215335">
    <property type="component" value="Unassembled WGS sequence"/>
</dbReference>
<reference evidence="10 11" key="1">
    <citation type="journal article" date="2017" name="Curr. Biol.">
        <title>The Evolution of Venom by Co-option of Single-Copy Genes.</title>
        <authorList>
            <person name="Martinson E.O."/>
            <person name="Mrinalini"/>
            <person name="Kelkar Y.D."/>
            <person name="Chang C.H."/>
            <person name="Werren J.H."/>
        </authorList>
    </citation>
    <scope>NUCLEOTIDE SEQUENCE [LARGE SCALE GENOMIC DNA]</scope>
    <source>
        <strain evidence="10 11">Alberta</strain>
        <tissue evidence="10">Whole body</tissue>
    </source>
</reference>
<dbReference type="InterPro" id="IPR036388">
    <property type="entry name" value="WH-like_DNA-bd_sf"/>
</dbReference>
<evidence type="ECO:0000256" key="7">
    <source>
        <dbReference type="PIRNR" id="PIRNR001767"/>
    </source>
</evidence>
<dbReference type="SMART" id="SM01074">
    <property type="entry name" value="Cdc6_C"/>
    <property type="match status" value="1"/>
</dbReference>
<dbReference type="GO" id="GO:0006270">
    <property type="term" value="P:DNA replication initiation"/>
    <property type="evidence" value="ECO:0007669"/>
    <property type="project" value="UniProtKB-UniRule"/>
</dbReference>
<dbReference type="AlphaFoldDB" id="A0A232FCK5"/>
<dbReference type="PANTHER" id="PTHR10763">
    <property type="entry name" value="CELL DIVISION CONTROL PROTEIN 6-RELATED"/>
    <property type="match status" value="1"/>
</dbReference>
<name>A0A232FCK5_9HYME</name>
<dbReference type="PIRSF" id="PIRSF001767">
    <property type="entry name" value="Cdc6"/>
    <property type="match status" value="1"/>
</dbReference>
<dbReference type="InterPro" id="IPR027417">
    <property type="entry name" value="P-loop_NTPase"/>
</dbReference>
<evidence type="ECO:0000259" key="9">
    <source>
        <dbReference type="SMART" id="SM01074"/>
    </source>
</evidence>
<dbReference type="InterPro" id="IPR036390">
    <property type="entry name" value="WH_DNA-bd_sf"/>
</dbReference>
<comment type="subcellular location">
    <subcellularLocation>
        <location evidence="1 7">Nucleus</location>
    </subcellularLocation>
</comment>
<evidence type="ECO:0000256" key="1">
    <source>
        <dbReference type="ARBA" id="ARBA00004123"/>
    </source>
</evidence>
<dbReference type="OrthoDB" id="1926878at2759"/>
<evidence type="ECO:0000256" key="2">
    <source>
        <dbReference type="ARBA" id="ARBA00006184"/>
    </source>
</evidence>
<dbReference type="GO" id="GO:0033314">
    <property type="term" value="P:mitotic DNA replication checkpoint signaling"/>
    <property type="evidence" value="ECO:0007669"/>
    <property type="project" value="TreeGrafter"/>
</dbReference>